<dbReference type="Pfam" id="PF00702">
    <property type="entry name" value="Hydrolase"/>
    <property type="match status" value="1"/>
</dbReference>
<dbReference type="PANTHER" id="PTHR10190">
    <property type="entry name" value="EYES ABSENT"/>
    <property type="match status" value="1"/>
</dbReference>
<name>A0AAQ5ZUK4_AMPOC</name>
<evidence type="ECO:0000256" key="9">
    <source>
        <dbReference type="ARBA" id="ARBA00023159"/>
    </source>
</evidence>
<dbReference type="GO" id="GO:2001240">
    <property type="term" value="P:negative regulation of extrinsic apoptotic signaling pathway in absence of ligand"/>
    <property type="evidence" value="ECO:0007669"/>
    <property type="project" value="TreeGrafter"/>
</dbReference>
<dbReference type="SFLD" id="SFLDG01129">
    <property type="entry name" value="C1.5:_HAD__Beta-PGM__Phosphata"/>
    <property type="match status" value="1"/>
</dbReference>
<comment type="cofactor">
    <cofactor evidence="14 15">
        <name>Mg(2+)</name>
        <dbReference type="ChEBI" id="CHEBI:18420"/>
    </cofactor>
    <text evidence="14 15">Binds 1 Mg(2+) ion per subunit.</text>
</comment>
<dbReference type="SFLD" id="SFLDS00003">
    <property type="entry name" value="Haloacid_Dehalogenase"/>
    <property type="match status" value="1"/>
</dbReference>
<dbReference type="InterPro" id="IPR006545">
    <property type="entry name" value="EYA_dom"/>
</dbReference>
<evidence type="ECO:0000313" key="17">
    <source>
        <dbReference type="Ensembl" id="ENSAOCP00000068492.1"/>
    </source>
</evidence>
<keyword evidence="11" id="KW-0539">Nucleus</keyword>
<feature type="binding site" evidence="14">
    <location>
        <position position="288"/>
    </location>
    <ligand>
        <name>Mg(2+)</name>
        <dbReference type="ChEBI" id="CHEBI:18420"/>
    </ligand>
</feature>
<organism evidence="17 18">
    <name type="scientific">Amphiprion ocellaris</name>
    <name type="common">Clown anemonefish</name>
    <dbReference type="NCBI Taxonomy" id="80972"/>
    <lineage>
        <taxon>Eukaryota</taxon>
        <taxon>Metazoa</taxon>
        <taxon>Chordata</taxon>
        <taxon>Craniata</taxon>
        <taxon>Vertebrata</taxon>
        <taxon>Euteleostomi</taxon>
        <taxon>Actinopterygii</taxon>
        <taxon>Neopterygii</taxon>
        <taxon>Teleostei</taxon>
        <taxon>Neoteleostei</taxon>
        <taxon>Acanthomorphata</taxon>
        <taxon>Ovalentaria</taxon>
        <taxon>Pomacentridae</taxon>
        <taxon>Amphiprion</taxon>
    </lineage>
</organism>
<evidence type="ECO:0000256" key="7">
    <source>
        <dbReference type="ARBA" id="ARBA00022912"/>
    </source>
</evidence>
<keyword evidence="6 14" id="KW-0460">Magnesium</keyword>
<keyword evidence="18" id="KW-1185">Reference proteome</keyword>
<dbReference type="EC" id="3.1.3.48" evidence="15"/>
<evidence type="ECO:0000256" key="15">
    <source>
        <dbReference type="RuleBase" id="RU362036"/>
    </source>
</evidence>
<dbReference type="CDD" id="cd02601">
    <property type="entry name" value="HAD_Eya"/>
    <property type="match status" value="1"/>
</dbReference>
<evidence type="ECO:0000256" key="2">
    <source>
        <dbReference type="ARBA" id="ARBA00010501"/>
    </source>
</evidence>
<gene>
    <name evidence="17" type="primary">EYA4</name>
</gene>
<dbReference type="Ensembl" id="ENSAOCT00000052501.1">
    <property type="protein sequence ID" value="ENSAOCP00000068492.1"/>
    <property type="gene ID" value="ENSAOCG00000027848.1"/>
</dbReference>
<evidence type="ECO:0000256" key="1">
    <source>
        <dbReference type="ARBA" id="ARBA00004123"/>
    </source>
</evidence>
<evidence type="ECO:0000256" key="5">
    <source>
        <dbReference type="ARBA" id="ARBA00022801"/>
    </source>
</evidence>
<evidence type="ECO:0000256" key="16">
    <source>
        <dbReference type="SAM" id="MobiDB-lite"/>
    </source>
</evidence>
<dbReference type="InterPro" id="IPR038102">
    <property type="entry name" value="EYA_dom_sf"/>
</dbReference>
<evidence type="ECO:0000256" key="8">
    <source>
        <dbReference type="ARBA" id="ARBA00023015"/>
    </source>
</evidence>
<feature type="active site" description="Proton donor" evidence="13">
    <location>
        <position position="290"/>
    </location>
</feature>
<dbReference type="GO" id="GO:0045739">
    <property type="term" value="P:positive regulation of DNA repair"/>
    <property type="evidence" value="ECO:0007669"/>
    <property type="project" value="TreeGrafter"/>
</dbReference>
<evidence type="ECO:0000256" key="6">
    <source>
        <dbReference type="ARBA" id="ARBA00022842"/>
    </source>
</evidence>
<protein>
    <recommendedName>
        <fullName evidence="15">Eyes absent homolog</fullName>
        <ecNumber evidence="15">3.1.3.48</ecNumber>
    </recommendedName>
</protein>
<keyword evidence="4 14" id="KW-0479">Metal-binding</keyword>
<comment type="catalytic activity">
    <reaction evidence="12 15">
        <text>O-phospho-L-tyrosyl-[protein] + H2O = L-tyrosyl-[protein] + phosphate</text>
        <dbReference type="Rhea" id="RHEA:10684"/>
        <dbReference type="Rhea" id="RHEA-COMP:10136"/>
        <dbReference type="Rhea" id="RHEA-COMP:20101"/>
        <dbReference type="ChEBI" id="CHEBI:15377"/>
        <dbReference type="ChEBI" id="CHEBI:43474"/>
        <dbReference type="ChEBI" id="CHEBI:46858"/>
        <dbReference type="ChEBI" id="CHEBI:61978"/>
        <dbReference type="EC" id="3.1.3.48"/>
    </reaction>
</comment>
<keyword evidence="5 15" id="KW-0378">Hydrolase</keyword>
<dbReference type="SUPFAM" id="SSF56784">
    <property type="entry name" value="HAD-like"/>
    <property type="match status" value="1"/>
</dbReference>
<evidence type="ECO:0000256" key="12">
    <source>
        <dbReference type="ARBA" id="ARBA00051722"/>
    </source>
</evidence>
<feature type="active site" description="Nucleophile" evidence="13">
    <location>
        <position position="288"/>
    </location>
</feature>
<comment type="similarity">
    <text evidence="2 15">Belongs to the HAD-like hydrolase superfamily. EYA family.</text>
</comment>
<accession>A0AAQ5ZUK4</accession>
<evidence type="ECO:0000256" key="10">
    <source>
        <dbReference type="ARBA" id="ARBA00023163"/>
    </source>
</evidence>
<sequence length="552" mass="60427">MVENDSNCVQNNRMVTVLDQPTSTLLLSTPPSESEPCTGCPHFTCRVTHLSSPPVLSRPYPHILSTPAAPPMPSYAGQPQFSSMQQSSVYTAYSQSGQAYGLSSYDLGVMLPGIKTEGGLTQSQSPLQTGLSYSPGFTTPQPGQTAYSPYQMPGSTFTPSSGLYASNNSVSNPANYTATQQDYPSYSTFGQNQYAQYYSASTYGTYMTSNSVDGTGSTTAYQLQDPSPMKCAVCAAGDFDTVQSPSTPIKELEDRACRGGGSKSRGRGRKNNPSPPPDSDLERVFVWDLDETIIVFHSLLTGSYAQKYGKDPPMAVTLGLRMEEMIFNLADTHLFFNDLEECDQVHIDDVSSDDNGQDLSTYSFATDGFHEAATSANLCLATGVRGGVDWMRKLAFRYRRVKELYSSYKNNVGGLLGPAKRDAWLQLRAEVEALTDSWLTHALKSLSIISSRSNCVNVLVTTTQLIPALAKVLLYSLGSVFPVENIYSATKIGKESCFERIMQRFGRKVVYVVVGDGVEEEQAAKKHNMPFWRISSHSDLLALHQALEFEYL</sequence>
<keyword evidence="7 15" id="KW-0904">Protein phosphatase</keyword>
<dbReference type="InterPro" id="IPR036412">
    <property type="entry name" value="HAD-like_sf"/>
</dbReference>
<feature type="binding site" evidence="14">
    <location>
        <position position="290"/>
    </location>
    <ligand>
        <name>Mg(2+)</name>
        <dbReference type="ChEBI" id="CHEBI:18420"/>
    </ligand>
</feature>
<dbReference type="FunFam" id="3.40.50.12350:FF:000001">
    <property type="entry name" value="Eyes absent homolog"/>
    <property type="match status" value="1"/>
</dbReference>
<reference evidence="17" key="2">
    <citation type="submission" date="2025-08" db="UniProtKB">
        <authorList>
            <consortium name="Ensembl"/>
        </authorList>
    </citation>
    <scope>IDENTIFICATION</scope>
</reference>
<comment type="subcellular location">
    <subcellularLocation>
        <location evidence="1">Nucleus</location>
    </subcellularLocation>
</comment>
<keyword evidence="10" id="KW-0804">Transcription</keyword>
<dbReference type="NCBIfam" id="TIGR01658">
    <property type="entry name" value="EYA-cons_domain"/>
    <property type="match status" value="1"/>
</dbReference>
<dbReference type="GO" id="GO:0004725">
    <property type="term" value="F:protein tyrosine phosphatase activity"/>
    <property type="evidence" value="ECO:0007669"/>
    <property type="project" value="UniProtKB-EC"/>
</dbReference>
<evidence type="ECO:0000256" key="11">
    <source>
        <dbReference type="ARBA" id="ARBA00023242"/>
    </source>
</evidence>
<dbReference type="InterPro" id="IPR042577">
    <property type="entry name" value="EYA_dom_metazoan"/>
</dbReference>
<dbReference type="GeneTree" id="ENSGT00950000182978"/>
<dbReference type="GO" id="GO:0046872">
    <property type="term" value="F:metal ion binding"/>
    <property type="evidence" value="ECO:0007669"/>
    <property type="project" value="UniProtKB-KW"/>
</dbReference>
<evidence type="ECO:0000256" key="3">
    <source>
        <dbReference type="ARBA" id="ARBA00022473"/>
    </source>
</evidence>
<dbReference type="GO" id="GO:0030154">
    <property type="term" value="P:cell differentiation"/>
    <property type="evidence" value="ECO:0007669"/>
    <property type="project" value="TreeGrafter"/>
</dbReference>
<keyword evidence="3" id="KW-0217">Developmental protein</keyword>
<feature type="region of interest" description="Disordered" evidence="16">
    <location>
        <begin position="244"/>
        <end position="281"/>
    </location>
</feature>
<evidence type="ECO:0000313" key="18">
    <source>
        <dbReference type="Proteomes" id="UP001501940"/>
    </source>
</evidence>
<keyword evidence="8 15" id="KW-0805">Transcription regulation</keyword>
<feature type="binding site" evidence="14">
    <location>
        <position position="516"/>
    </location>
    <ligand>
        <name>Mg(2+)</name>
        <dbReference type="ChEBI" id="CHEBI:18420"/>
    </ligand>
</feature>
<evidence type="ECO:0000256" key="14">
    <source>
        <dbReference type="PIRSR" id="PIRSR628472-2"/>
    </source>
</evidence>
<proteinExistence type="inferred from homology"/>
<dbReference type="AlphaFoldDB" id="A0AAQ5ZUK4"/>
<evidence type="ECO:0000256" key="13">
    <source>
        <dbReference type="PIRSR" id="PIRSR628472-1"/>
    </source>
</evidence>
<reference evidence="17" key="3">
    <citation type="submission" date="2025-09" db="UniProtKB">
        <authorList>
            <consortium name="Ensembl"/>
        </authorList>
    </citation>
    <scope>IDENTIFICATION</scope>
</reference>
<dbReference type="Proteomes" id="UP001501940">
    <property type="component" value="Chromosome 12"/>
</dbReference>
<dbReference type="GO" id="GO:0005634">
    <property type="term" value="C:nucleus"/>
    <property type="evidence" value="ECO:0007669"/>
    <property type="project" value="UniProtKB-SubCell"/>
</dbReference>
<keyword evidence="9" id="KW-0010">Activator</keyword>
<dbReference type="Gene3D" id="3.40.50.12350">
    <property type="match status" value="1"/>
</dbReference>
<dbReference type="PANTHER" id="PTHR10190:SF17">
    <property type="entry name" value="EYES ABSENT HOMOLOG 4"/>
    <property type="match status" value="1"/>
</dbReference>
<evidence type="ECO:0000256" key="4">
    <source>
        <dbReference type="ARBA" id="ARBA00022723"/>
    </source>
</evidence>
<reference evidence="17 18" key="1">
    <citation type="submission" date="2022-01" db="EMBL/GenBank/DDBJ databases">
        <title>A chromosome-scale genome assembly of the false clownfish, Amphiprion ocellaris.</title>
        <authorList>
            <person name="Ryu T."/>
        </authorList>
    </citation>
    <scope>NUCLEOTIDE SEQUENCE [LARGE SCALE GENOMIC DNA]</scope>
</reference>
<dbReference type="InterPro" id="IPR028472">
    <property type="entry name" value="EYA"/>
</dbReference>